<organism evidence="2 3">
    <name type="scientific">Bemisia tabaci</name>
    <name type="common">Sweetpotato whitefly</name>
    <name type="synonym">Aleurodes tabaci</name>
    <dbReference type="NCBI Taxonomy" id="7038"/>
    <lineage>
        <taxon>Eukaryota</taxon>
        <taxon>Metazoa</taxon>
        <taxon>Ecdysozoa</taxon>
        <taxon>Arthropoda</taxon>
        <taxon>Hexapoda</taxon>
        <taxon>Insecta</taxon>
        <taxon>Pterygota</taxon>
        <taxon>Neoptera</taxon>
        <taxon>Paraneoptera</taxon>
        <taxon>Hemiptera</taxon>
        <taxon>Sternorrhyncha</taxon>
        <taxon>Aleyrodoidea</taxon>
        <taxon>Aleyrodidae</taxon>
        <taxon>Aleyrodinae</taxon>
        <taxon>Bemisia</taxon>
    </lineage>
</organism>
<dbReference type="SUPFAM" id="SSF88723">
    <property type="entry name" value="PIN domain-like"/>
    <property type="match status" value="1"/>
</dbReference>
<name>A0A9P0F6I8_BEMTA</name>
<gene>
    <name evidence="2" type="ORF">BEMITA_LOCUS10422</name>
</gene>
<evidence type="ECO:0000313" key="2">
    <source>
        <dbReference type="EMBL" id="CAH0391839.1"/>
    </source>
</evidence>
<dbReference type="EMBL" id="OU963867">
    <property type="protein sequence ID" value="CAH0391839.1"/>
    <property type="molecule type" value="Genomic_DNA"/>
</dbReference>
<protein>
    <recommendedName>
        <fullName evidence="4">Constitutive coactivator of peroxisome proliferator-activated receptor gamma</fullName>
    </recommendedName>
</protein>
<dbReference type="Gene3D" id="3.40.50.1010">
    <property type="entry name" value="5'-nuclease"/>
    <property type="match status" value="1"/>
</dbReference>
<dbReference type="InterPro" id="IPR026784">
    <property type="entry name" value="Coact_PPARg"/>
</dbReference>
<dbReference type="GO" id="GO:0005634">
    <property type="term" value="C:nucleus"/>
    <property type="evidence" value="ECO:0007669"/>
    <property type="project" value="TreeGrafter"/>
</dbReference>
<dbReference type="KEGG" id="btab:109041438"/>
<dbReference type="Proteomes" id="UP001152759">
    <property type="component" value="Chromosome 6"/>
</dbReference>
<keyword evidence="3" id="KW-1185">Reference proteome</keyword>
<accession>A0A9P0F6I8</accession>
<reference evidence="2" key="1">
    <citation type="submission" date="2021-12" db="EMBL/GenBank/DDBJ databases">
        <authorList>
            <person name="King R."/>
        </authorList>
    </citation>
    <scope>NUCLEOTIDE SEQUENCE</scope>
</reference>
<dbReference type="InterPro" id="IPR029060">
    <property type="entry name" value="PIN-like_dom_sf"/>
</dbReference>
<evidence type="ECO:0000256" key="1">
    <source>
        <dbReference type="ARBA" id="ARBA00009495"/>
    </source>
</evidence>
<dbReference type="PANTHER" id="PTHR15976:SF17">
    <property type="entry name" value="CONSTITUTIVE COACTIVATOR OF PEROXISOME PROLIFERATOR-ACTIVATED RECEPTOR GAMMA"/>
    <property type="match status" value="1"/>
</dbReference>
<dbReference type="AlphaFoldDB" id="A0A9P0F6I8"/>
<evidence type="ECO:0008006" key="4">
    <source>
        <dbReference type="Google" id="ProtNLM"/>
    </source>
</evidence>
<evidence type="ECO:0000313" key="3">
    <source>
        <dbReference type="Proteomes" id="UP001152759"/>
    </source>
</evidence>
<proteinExistence type="inferred from homology"/>
<comment type="similarity">
    <text evidence="1">Belongs to the constitutive coactivator of PPAR-gamma family.</text>
</comment>
<dbReference type="PANTHER" id="PTHR15976">
    <property type="entry name" value="CONSTITUTIVE COACTIVATOR OF PEROXISOME PROLIFERATOR-ACTIVATED RECEPTOR GAMMA"/>
    <property type="match status" value="1"/>
</dbReference>
<sequence>MGVRGLQTFIEDYSPPECFALVSIKQLVEEFRAETGELNPKIVFDGSSTMRFIYGDLDWVSGGQIKQFLKKIEDFVKAFTKLGVRPVFFFGGYGADFSSREGWFMRCRDKLNKVNTVFDKLANDTLTSELEPFLFVMPTNIGFSHYFRQIEGCEVHKGLTDCDSEIAHYARENNCLAVFGQDSEFIIYKSVKYYLSAKHFNMARMETRIYNREHFADFLGIHSSQLPLFATLAGNNTVNYFKDLRRFHRSLCNIRGGKVRFEVLFPALSEYIKKLPRGRALFDVLPDIAQEVLQDSEKSSLLAMSIRNYIATPETFLPARISEHPEWNAILEVAEKLHRADINSAIILKIMLGDGFGSSAGFEDFRKNDLPPAMSMLRTMRKRFYGIILMEKPADVEPEIVEEWSVEGNSNIKKPFTVWPILPTDRHPGLLALWGDDRSQEMEMIRWRLFVHAVSPRLNPEEVMNLPEHLVIPVAALFYIEEQDFLKPWEIEALLAVAVTLPSESLDRLADLSSDPVNLRAIRVATIYTRTLCAVIRLITLCGYPLPASKAFAHAYFDGKLFQHIYQNATYGVSQEVLLEDQACHVQQFREAKQLLFKNSTSRKSFREAHE</sequence>